<comment type="caution">
    <text evidence="9">The sequence shown here is derived from an EMBL/GenBank/DDBJ whole genome shotgun (WGS) entry which is preliminary data.</text>
</comment>
<gene>
    <name evidence="9" type="ORF">TrCOL_g10894</name>
</gene>
<dbReference type="GO" id="GO:0015031">
    <property type="term" value="P:protein transport"/>
    <property type="evidence" value="ECO:0007669"/>
    <property type="project" value="UniProtKB-KW"/>
</dbReference>
<feature type="signal peptide" evidence="8">
    <location>
        <begin position="1"/>
        <end position="18"/>
    </location>
</feature>
<evidence type="ECO:0000256" key="4">
    <source>
        <dbReference type="ARBA" id="ARBA00022927"/>
    </source>
</evidence>
<comment type="subcellular location">
    <subcellularLocation>
        <location evidence="1">Membrane</location>
    </subcellularLocation>
</comment>
<feature type="chain" id="PRO_5040807133" description="Immediate early response 3-interacting protein 1" evidence="8">
    <location>
        <begin position="19"/>
        <end position="79"/>
    </location>
</feature>
<evidence type="ECO:0000256" key="7">
    <source>
        <dbReference type="ARBA" id="ARBA00024203"/>
    </source>
</evidence>
<evidence type="ECO:0000313" key="9">
    <source>
        <dbReference type="EMBL" id="GMI39046.1"/>
    </source>
</evidence>
<dbReference type="PANTHER" id="PTHR15858">
    <property type="entry name" value="IMMEDIATE EARLY RESPONSE 3-INTERACTING PROTEIN 1"/>
    <property type="match status" value="1"/>
</dbReference>
<evidence type="ECO:0000256" key="5">
    <source>
        <dbReference type="ARBA" id="ARBA00022989"/>
    </source>
</evidence>
<keyword evidence="4" id="KW-0653">Protein transport</keyword>
<keyword evidence="6" id="KW-0472">Membrane</keyword>
<dbReference type="Proteomes" id="UP001165065">
    <property type="component" value="Unassembled WGS sequence"/>
</dbReference>
<dbReference type="AlphaFoldDB" id="A0A9W7L924"/>
<protein>
    <recommendedName>
        <fullName evidence="11">Immediate early response 3-interacting protein 1</fullName>
    </recommendedName>
</protein>
<dbReference type="GO" id="GO:0006888">
    <property type="term" value="P:endoplasmic reticulum to Golgi vesicle-mediated transport"/>
    <property type="evidence" value="ECO:0007669"/>
    <property type="project" value="TreeGrafter"/>
</dbReference>
<dbReference type="OrthoDB" id="15356at2759"/>
<sequence length="79" mass="8591">MGFSIFNLFKAGLLMTNALLILNKPRFLSKYGLDGSDTYNVSPLKQQVVGLINAVEYLRVPVIAANGITVIFEMLLGGT</sequence>
<evidence type="ECO:0008006" key="11">
    <source>
        <dbReference type="Google" id="ProtNLM"/>
    </source>
</evidence>
<dbReference type="Pfam" id="PF08571">
    <property type="entry name" value="Yos1"/>
    <property type="match status" value="1"/>
</dbReference>
<evidence type="ECO:0000313" key="10">
    <source>
        <dbReference type="Proteomes" id="UP001165065"/>
    </source>
</evidence>
<evidence type="ECO:0000256" key="3">
    <source>
        <dbReference type="ARBA" id="ARBA00022692"/>
    </source>
</evidence>
<keyword evidence="10" id="KW-1185">Reference proteome</keyword>
<reference evidence="10" key="1">
    <citation type="journal article" date="2023" name="Commun. Biol.">
        <title>Genome analysis of Parmales, the sister group of diatoms, reveals the evolutionary specialization of diatoms from phago-mixotrophs to photoautotrophs.</title>
        <authorList>
            <person name="Ban H."/>
            <person name="Sato S."/>
            <person name="Yoshikawa S."/>
            <person name="Yamada K."/>
            <person name="Nakamura Y."/>
            <person name="Ichinomiya M."/>
            <person name="Sato N."/>
            <person name="Blanc-Mathieu R."/>
            <person name="Endo H."/>
            <person name="Kuwata A."/>
            <person name="Ogata H."/>
        </authorList>
    </citation>
    <scope>NUCLEOTIDE SEQUENCE [LARGE SCALE GENOMIC DNA]</scope>
</reference>
<keyword evidence="3" id="KW-0812">Transmembrane</keyword>
<dbReference type="PANTHER" id="PTHR15858:SF0">
    <property type="entry name" value="IMMEDIATE EARLY RESPONSE 3-INTERACTING PROTEIN 1"/>
    <property type="match status" value="1"/>
</dbReference>
<dbReference type="GO" id="GO:0030134">
    <property type="term" value="C:COPII-coated ER to Golgi transport vesicle"/>
    <property type="evidence" value="ECO:0007669"/>
    <property type="project" value="TreeGrafter"/>
</dbReference>
<keyword evidence="5" id="KW-1133">Transmembrane helix</keyword>
<evidence type="ECO:0000256" key="2">
    <source>
        <dbReference type="ARBA" id="ARBA00022448"/>
    </source>
</evidence>
<evidence type="ECO:0000256" key="8">
    <source>
        <dbReference type="SAM" id="SignalP"/>
    </source>
</evidence>
<organism evidence="9 10">
    <name type="scientific">Triparma columacea</name>
    <dbReference type="NCBI Taxonomy" id="722753"/>
    <lineage>
        <taxon>Eukaryota</taxon>
        <taxon>Sar</taxon>
        <taxon>Stramenopiles</taxon>
        <taxon>Ochrophyta</taxon>
        <taxon>Bolidophyceae</taxon>
        <taxon>Parmales</taxon>
        <taxon>Triparmaceae</taxon>
        <taxon>Triparma</taxon>
    </lineage>
</organism>
<comment type="similarity">
    <text evidence="7">Belongs to the YOS1 family.</text>
</comment>
<dbReference type="GO" id="GO:0000139">
    <property type="term" value="C:Golgi membrane"/>
    <property type="evidence" value="ECO:0007669"/>
    <property type="project" value="TreeGrafter"/>
</dbReference>
<dbReference type="EMBL" id="BRYA01000096">
    <property type="protein sequence ID" value="GMI39046.1"/>
    <property type="molecule type" value="Genomic_DNA"/>
</dbReference>
<keyword evidence="8" id="KW-0732">Signal</keyword>
<keyword evidence="2" id="KW-0813">Transport</keyword>
<name>A0A9W7L924_9STRA</name>
<dbReference type="GO" id="GO:0005789">
    <property type="term" value="C:endoplasmic reticulum membrane"/>
    <property type="evidence" value="ECO:0007669"/>
    <property type="project" value="TreeGrafter"/>
</dbReference>
<evidence type="ECO:0000256" key="6">
    <source>
        <dbReference type="ARBA" id="ARBA00023136"/>
    </source>
</evidence>
<evidence type="ECO:0000256" key="1">
    <source>
        <dbReference type="ARBA" id="ARBA00004370"/>
    </source>
</evidence>
<proteinExistence type="inferred from homology"/>
<accession>A0A9W7L924</accession>
<dbReference type="InterPro" id="IPR013880">
    <property type="entry name" value="Yos1"/>
</dbReference>